<dbReference type="EMBL" id="JBHUJB010000009">
    <property type="protein sequence ID" value="MFD2157553.1"/>
    <property type="molecule type" value="Genomic_DNA"/>
</dbReference>
<accession>A0ABW4Z6N7</accession>
<evidence type="ECO:0000313" key="2">
    <source>
        <dbReference type="EMBL" id="MFD2157553.1"/>
    </source>
</evidence>
<reference evidence="3" key="1">
    <citation type="journal article" date="2019" name="Int. J. Syst. Evol. Microbiol.">
        <title>The Global Catalogue of Microorganisms (GCM) 10K type strain sequencing project: providing services to taxonomists for standard genome sequencing and annotation.</title>
        <authorList>
            <consortium name="The Broad Institute Genomics Platform"/>
            <consortium name="The Broad Institute Genome Sequencing Center for Infectious Disease"/>
            <person name="Wu L."/>
            <person name="Ma J."/>
        </authorList>
    </citation>
    <scope>NUCLEOTIDE SEQUENCE [LARGE SCALE GENOMIC DNA]</scope>
    <source>
        <strain evidence="3">CCUG 57942</strain>
    </source>
</reference>
<evidence type="ECO:0000259" key="1">
    <source>
        <dbReference type="SMART" id="SM00900"/>
    </source>
</evidence>
<dbReference type="RefSeq" id="WP_377090025.1">
    <property type="nucleotide sequence ID" value="NZ_JBHSJL010000014.1"/>
</dbReference>
<dbReference type="InterPro" id="IPR007329">
    <property type="entry name" value="FMN-bd"/>
</dbReference>
<protein>
    <submittedName>
        <fullName evidence="2">FMN-binding protein</fullName>
    </submittedName>
</protein>
<dbReference type="SMART" id="SM00900">
    <property type="entry name" value="FMN_bind"/>
    <property type="match status" value="1"/>
</dbReference>
<organism evidence="2 3">
    <name type="scientific">Rubritalea tangerina</name>
    <dbReference type="NCBI Taxonomy" id="430798"/>
    <lineage>
        <taxon>Bacteria</taxon>
        <taxon>Pseudomonadati</taxon>
        <taxon>Verrucomicrobiota</taxon>
        <taxon>Verrucomicrobiia</taxon>
        <taxon>Verrucomicrobiales</taxon>
        <taxon>Rubritaleaceae</taxon>
        <taxon>Rubritalea</taxon>
    </lineage>
</organism>
<sequence>MGKLSNLLFIHAVRSIIGRAVFVFLLVVSLGAPLSAATKVYEKPSVFLKRTLGAVPKTQVLELNRTQQAQLKRIFGHSYKEQKVRYWKSGGKTAFILNEIGKSKPITTGLIVQGGKLVEVKVLVYRESHGWEVSKPFFTQQFVGSSLKGHKLDRRIDGIVGATLSVNAMKKLGAAALYLSQQTGK</sequence>
<dbReference type="Pfam" id="PF04205">
    <property type="entry name" value="FMN_bind"/>
    <property type="match status" value="1"/>
</dbReference>
<comment type="caution">
    <text evidence="2">The sequence shown here is derived from an EMBL/GenBank/DDBJ whole genome shotgun (WGS) entry which is preliminary data.</text>
</comment>
<keyword evidence="3" id="KW-1185">Reference proteome</keyword>
<name>A0ABW4Z6N7_9BACT</name>
<evidence type="ECO:0000313" key="3">
    <source>
        <dbReference type="Proteomes" id="UP001597389"/>
    </source>
</evidence>
<proteinExistence type="predicted"/>
<dbReference type="Proteomes" id="UP001597389">
    <property type="component" value="Unassembled WGS sequence"/>
</dbReference>
<gene>
    <name evidence="2" type="ORF">ACFSW8_01430</name>
</gene>
<feature type="domain" description="FMN-binding" evidence="1">
    <location>
        <begin position="101"/>
        <end position="180"/>
    </location>
</feature>